<proteinExistence type="predicted"/>
<evidence type="ECO:0000313" key="1">
    <source>
        <dbReference type="EMBL" id="AOZ72060.1"/>
    </source>
</evidence>
<dbReference type="SUPFAM" id="SSF140652">
    <property type="entry name" value="YozE-like"/>
    <property type="match status" value="1"/>
</dbReference>
<dbReference type="InterPro" id="IPR036806">
    <property type="entry name" value="YozE_SAM-like_sf"/>
</dbReference>
<dbReference type="STRING" id="1912795.BK816_01085"/>
<organism evidence="1 2">
    <name type="scientific">Boudabousia tangfeifanii</name>
    <dbReference type="NCBI Taxonomy" id="1912795"/>
    <lineage>
        <taxon>Bacteria</taxon>
        <taxon>Bacillati</taxon>
        <taxon>Actinomycetota</taxon>
        <taxon>Actinomycetes</taxon>
        <taxon>Actinomycetales</taxon>
        <taxon>Actinomycetaceae</taxon>
        <taxon>Boudabousia</taxon>
    </lineage>
</organism>
<evidence type="ECO:0008006" key="3">
    <source>
        <dbReference type="Google" id="ProtNLM"/>
    </source>
</evidence>
<accession>A0A1D9MIQ0</accession>
<name>A0A1D9MIQ0_9ACTO</name>
<sequence>MNFYDWMIQTHHDGTGPASHLAADMEADFYTGPYTHQAILAHLHECGAIDACIETFEECWREYLTSPTRNRRSKRRPLKAPRPLIGRWEDSNQGTFLTLDKERQQALMEWIRTDLTHGRDWCSKTSYGLKHLFERDTGHYVTNAQFKDAMIIAGYQPKNIKALNHCYRLHPLSPAFNPERR</sequence>
<dbReference type="Proteomes" id="UP000176288">
    <property type="component" value="Chromosome"/>
</dbReference>
<reference evidence="1 2" key="1">
    <citation type="submission" date="2016-10" db="EMBL/GenBank/DDBJ databases">
        <title>Actinomyces aegypiusis sp. nov., isolated from the Aegypius monachus in Qinghai Tibet Plateau China.</title>
        <authorList>
            <person name="Wang Y."/>
        </authorList>
    </citation>
    <scope>NUCLEOTIDE SEQUENCE [LARGE SCALE GENOMIC DNA]</scope>
    <source>
        <strain evidence="1 2">VUL4_3</strain>
    </source>
</reference>
<protein>
    <recommendedName>
        <fullName evidence="3">YozE SAM-like domain-containing protein</fullName>
    </recommendedName>
</protein>
<dbReference type="KEGG" id="avu:BK816_01085"/>
<keyword evidence="2" id="KW-1185">Reference proteome</keyword>
<dbReference type="Gene3D" id="1.10.150.260">
    <property type="entry name" value="YozE SAM-like"/>
    <property type="match status" value="1"/>
</dbReference>
<evidence type="ECO:0000313" key="2">
    <source>
        <dbReference type="Proteomes" id="UP000176288"/>
    </source>
</evidence>
<gene>
    <name evidence="1" type="ORF">BK816_01085</name>
</gene>
<dbReference type="AlphaFoldDB" id="A0A1D9MIQ0"/>
<dbReference type="EMBL" id="CP017812">
    <property type="protein sequence ID" value="AOZ72060.1"/>
    <property type="molecule type" value="Genomic_DNA"/>
</dbReference>